<reference evidence="1 2" key="1">
    <citation type="submission" date="2021-03" db="EMBL/GenBank/DDBJ databases">
        <title>Antimicrobial resistance genes in bacteria isolated from Japanese honey, and their potential for conferring macrolide and lincosamide resistance in the American foulbrood pathogen Paenibacillus larvae.</title>
        <authorList>
            <person name="Okamoto M."/>
            <person name="Kumagai M."/>
            <person name="Kanamori H."/>
            <person name="Takamatsu D."/>
        </authorList>
    </citation>
    <scope>NUCLEOTIDE SEQUENCE [LARGE SCALE GENOMIC DNA]</scope>
    <source>
        <strain evidence="1 2">J8TS2</strain>
    </source>
</reference>
<comment type="caution">
    <text evidence="1">The sequence shown here is derived from an EMBL/GenBank/DDBJ whole genome shotgun (WGS) entry which is preliminary data.</text>
</comment>
<name>A0ABQ4KGH0_9BACI</name>
<evidence type="ECO:0000313" key="1">
    <source>
        <dbReference type="EMBL" id="GIN56561.1"/>
    </source>
</evidence>
<sequence length="69" mass="7788">MFNGYTKNVYPYSKINSINSQYYLLINYKKEASNTKFPADFAKNGAICEVQKGKSLGDASYSRLVPSSY</sequence>
<dbReference type="Proteomes" id="UP000679950">
    <property type="component" value="Unassembled WGS sequence"/>
</dbReference>
<proteinExistence type="predicted"/>
<keyword evidence="2" id="KW-1185">Reference proteome</keyword>
<evidence type="ECO:0000313" key="2">
    <source>
        <dbReference type="Proteomes" id="UP000679950"/>
    </source>
</evidence>
<gene>
    <name evidence="1" type="ORF">J8TS2_08800</name>
</gene>
<dbReference type="EMBL" id="BORB01000005">
    <property type="protein sequence ID" value="GIN56561.1"/>
    <property type="molecule type" value="Genomic_DNA"/>
</dbReference>
<organism evidence="1 2">
    <name type="scientific">Lederbergia ruris</name>
    <dbReference type="NCBI Taxonomy" id="217495"/>
    <lineage>
        <taxon>Bacteria</taxon>
        <taxon>Bacillati</taxon>
        <taxon>Bacillota</taxon>
        <taxon>Bacilli</taxon>
        <taxon>Bacillales</taxon>
        <taxon>Bacillaceae</taxon>
        <taxon>Lederbergia</taxon>
    </lineage>
</organism>
<accession>A0ABQ4KGH0</accession>
<protein>
    <submittedName>
        <fullName evidence="1">Uncharacterized protein</fullName>
    </submittedName>
</protein>